<evidence type="ECO:0000256" key="6">
    <source>
        <dbReference type="SAM" id="SignalP"/>
    </source>
</evidence>
<evidence type="ECO:0000256" key="5">
    <source>
        <dbReference type="SAM" id="MobiDB-lite"/>
    </source>
</evidence>
<dbReference type="Gene3D" id="2.60.40.1180">
    <property type="entry name" value="Golgi alpha-mannosidase II"/>
    <property type="match status" value="1"/>
</dbReference>
<feature type="domain" description="Glycosyl hydrolase family 30 TIM-barrel" evidence="7">
    <location>
        <begin position="70"/>
        <end position="303"/>
    </location>
</feature>
<dbReference type="GO" id="GO:0016020">
    <property type="term" value="C:membrane"/>
    <property type="evidence" value="ECO:0007669"/>
    <property type="project" value="GOC"/>
</dbReference>
<keyword evidence="9" id="KW-1185">Reference proteome</keyword>
<reference evidence="8 9" key="1">
    <citation type="journal article" date="2016" name="Mol. Biol. Evol.">
        <title>Comparative Genomics of Early-Diverging Mushroom-Forming Fungi Provides Insights into the Origins of Lignocellulose Decay Capabilities.</title>
        <authorList>
            <person name="Nagy L.G."/>
            <person name="Riley R."/>
            <person name="Tritt A."/>
            <person name="Adam C."/>
            <person name="Daum C."/>
            <person name="Floudas D."/>
            <person name="Sun H."/>
            <person name="Yadav J.S."/>
            <person name="Pangilinan J."/>
            <person name="Larsson K.H."/>
            <person name="Matsuura K."/>
            <person name="Barry K."/>
            <person name="Labutti K."/>
            <person name="Kuo R."/>
            <person name="Ohm R.A."/>
            <person name="Bhattacharya S.S."/>
            <person name="Shirouzu T."/>
            <person name="Yoshinaga Y."/>
            <person name="Martin F.M."/>
            <person name="Grigoriev I.V."/>
            <person name="Hibbett D.S."/>
        </authorList>
    </citation>
    <scope>NUCLEOTIDE SEQUENCE [LARGE SCALE GENOMIC DNA]</scope>
    <source>
        <strain evidence="8 9">HHB12029</strain>
    </source>
</reference>
<evidence type="ECO:0000256" key="2">
    <source>
        <dbReference type="ARBA" id="ARBA00022729"/>
    </source>
</evidence>
<comment type="similarity">
    <text evidence="1 4">Belongs to the glycosyl hydrolase 30 family.</text>
</comment>
<dbReference type="PANTHER" id="PTHR11069:SF23">
    <property type="entry name" value="LYSOSOMAL ACID GLUCOSYLCERAMIDASE"/>
    <property type="match status" value="1"/>
</dbReference>
<dbReference type="PANTHER" id="PTHR11069">
    <property type="entry name" value="GLUCOSYLCERAMIDASE"/>
    <property type="match status" value="1"/>
</dbReference>
<organism evidence="8 9">
    <name type="scientific">Exidia glandulosa HHB12029</name>
    <dbReference type="NCBI Taxonomy" id="1314781"/>
    <lineage>
        <taxon>Eukaryota</taxon>
        <taxon>Fungi</taxon>
        <taxon>Dikarya</taxon>
        <taxon>Basidiomycota</taxon>
        <taxon>Agaricomycotina</taxon>
        <taxon>Agaricomycetes</taxon>
        <taxon>Auriculariales</taxon>
        <taxon>Exidiaceae</taxon>
        <taxon>Exidia</taxon>
    </lineage>
</organism>
<feature type="region of interest" description="Disordered" evidence="5">
    <location>
        <begin position="493"/>
        <end position="550"/>
    </location>
</feature>
<protein>
    <submittedName>
        <fullName evidence="8">Glycoside hydrolase family 30 protein</fullName>
    </submittedName>
</protein>
<dbReference type="InterPro" id="IPR013780">
    <property type="entry name" value="Glyco_hydro_b"/>
</dbReference>
<keyword evidence="4" id="KW-0326">Glycosidase</keyword>
<dbReference type="OrthoDB" id="2160638at2759"/>
<gene>
    <name evidence="8" type="ORF">EXIGLDRAFT_745734</name>
</gene>
<evidence type="ECO:0000256" key="4">
    <source>
        <dbReference type="RuleBase" id="RU361188"/>
    </source>
</evidence>
<proteinExistence type="inferred from homology"/>
<dbReference type="InterPro" id="IPR017853">
    <property type="entry name" value="GH"/>
</dbReference>
<feature type="compositionally biased region" description="Basic residues" evidence="5">
    <location>
        <begin position="534"/>
        <end position="550"/>
    </location>
</feature>
<dbReference type="InParanoid" id="A0A165N5R5"/>
<dbReference type="Proteomes" id="UP000077266">
    <property type="component" value="Unassembled WGS sequence"/>
</dbReference>
<feature type="signal peptide" evidence="6">
    <location>
        <begin position="1"/>
        <end position="20"/>
    </location>
</feature>
<dbReference type="InterPro" id="IPR033453">
    <property type="entry name" value="Glyco_hydro_30_TIM-barrel"/>
</dbReference>
<evidence type="ECO:0000256" key="1">
    <source>
        <dbReference type="ARBA" id="ARBA00005382"/>
    </source>
</evidence>
<accession>A0A165N5R5</accession>
<name>A0A165N5R5_EXIGL</name>
<dbReference type="STRING" id="1314781.A0A165N5R5"/>
<feature type="chain" id="PRO_5007863039" evidence="6">
    <location>
        <begin position="21"/>
        <end position="550"/>
    </location>
</feature>
<dbReference type="EMBL" id="KV425902">
    <property type="protein sequence ID" value="KZW00253.1"/>
    <property type="molecule type" value="Genomic_DNA"/>
</dbReference>
<dbReference type="Pfam" id="PF02055">
    <property type="entry name" value="Glyco_hydro_30"/>
    <property type="match status" value="1"/>
</dbReference>
<dbReference type="SUPFAM" id="SSF51445">
    <property type="entry name" value="(Trans)glycosidases"/>
    <property type="match status" value="1"/>
</dbReference>
<evidence type="ECO:0000313" key="8">
    <source>
        <dbReference type="EMBL" id="KZW00253.1"/>
    </source>
</evidence>
<dbReference type="Gene3D" id="3.20.20.80">
    <property type="entry name" value="Glycosidases"/>
    <property type="match status" value="1"/>
</dbReference>
<feature type="compositionally biased region" description="Low complexity" evidence="5">
    <location>
        <begin position="501"/>
        <end position="533"/>
    </location>
</feature>
<keyword evidence="2 6" id="KW-0732">Signal</keyword>
<dbReference type="GO" id="GO:0006680">
    <property type="term" value="P:glucosylceramide catabolic process"/>
    <property type="evidence" value="ECO:0007669"/>
    <property type="project" value="TreeGrafter"/>
</dbReference>
<evidence type="ECO:0000313" key="9">
    <source>
        <dbReference type="Proteomes" id="UP000077266"/>
    </source>
</evidence>
<dbReference type="InterPro" id="IPR001139">
    <property type="entry name" value="Glyco_hydro_30"/>
</dbReference>
<evidence type="ECO:0000259" key="7">
    <source>
        <dbReference type="Pfam" id="PF02055"/>
    </source>
</evidence>
<dbReference type="AlphaFoldDB" id="A0A165N5R5"/>
<evidence type="ECO:0000256" key="3">
    <source>
        <dbReference type="ARBA" id="ARBA00022801"/>
    </source>
</evidence>
<keyword evidence="3 4" id="KW-0378">Hydrolase</keyword>
<sequence>MRITIPIAALVTLLPSFVHAQTSSGIWLTKWDRSSLFKKTNKSFSFADNTAKSADANIVIDESTKYQVMDGFGAGLTDSSAQVFNDLKQSDEDKYWTVLKQLFDPSQDVGLNTLRVPVGASDFSAKRYTLDDSGSIDTSLDNFNADAAPSALYETLLDIQTINPYIKLFLAAWTAPAWMKTSNSTDAGQFKDDYAEAYANYWLKTVQAYKAKGLNVYTVSLQNEPLNENKSYPTMKLTADQEAKIGNILRPLLDQNDLSDVKLIAFDHNWDNPGYPKEVMQKAGKAFAGAAWHCYNGGLSDSQDFISAYPDAENYFTECTGTFGTDWWKNLKYYLDNITLGSPERGAKAAMFWNIALTSKGEPLLPNTSSCRSDGKPICRPVVSLDGDTISPNEEYYALAHANRAVLPKDAGGAFGQRIKTSVDGSVNWALRVIAYEIPRLNPAAPKQYSLLVLNWQDGGDNGWNPQPVKATIEFQGKRASYSFDVGITTILWDGPGDENAPAPTSSTDASAPTSSTDAPAPTPTPTESTKPACTKKKNKKRATKLAHEL</sequence>
<dbReference type="GO" id="GO:0004348">
    <property type="term" value="F:glucosylceramidase activity"/>
    <property type="evidence" value="ECO:0007669"/>
    <property type="project" value="InterPro"/>
</dbReference>
<dbReference type="PRINTS" id="PR00843">
    <property type="entry name" value="GLHYDRLASE30"/>
</dbReference>